<evidence type="ECO:0000256" key="16">
    <source>
        <dbReference type="RuleBase" id="RU003515"/>
    </source>
</evidence>
<comment type="similarity">
    <text evidence="5 14 16">Belongs to the RNase HII family.</text>
</comment>
<feature type="binding site" evidence="14 15">
    <location>
        <position position="36"/>
    </location>
    <ligand>
        <name>a divalent metal cation</name>
        <dbReference type="ChEBI" id="CHEBI:60240"/>
    </ligand>
</feature>
<dbReference type="AlphaFoldDB" id="A0A1A9HXY2"/>
<proteinExistence type="inferred from homology"/>
<keyword evidence="11 14" id="KW-0255">Endonuclease</keyword>
<dbReference type="GO" id="GO:0032299">
    <property type="term" value="C:ribonuclease H2 complex"/>
    <property type="evidence" value="ECO:0007669"/>
    <property type="project" value="TreeGrafter"/>
</dbReference>
<evidence type="ECO:0000256" key="2">
    <source>
        <dbReference type="ARBA" id="ARBA00001946"/>
    </source>
</evidence>
<evidence type="ECO:0000313" key="18">
    <source>
        <dbReference type="EMBL" id="ANH78904.1"/>
    </source>
</evidence>
<organism evidence="18 19">
    <name type="scientific">Candidatus Chlamydia sanziniae</name>
    <dbReference type="NCBI Taxonomy" id="1806891"/>
    <lineage>
        <taxon>Bacteria</taxon>
        <taxon>Pseudomonadati</taxon>
        <taxon>Chlamydiota</taxon>
        <taxon>Chlamydiia</taxon>
        <taxon>Chlamydiales</taxon>
        <taxon>Chlamydiaceae</taxon>
        <taxon>Chlamydia/Chlamydophila group</taxon>
        <taxon>Chlamydia</taxon>
    </lineage>
</organism>
<gene>
    <name evidence="14" type="primary">rnhB</name>
    <name evidence="18" type="ORF">Cs308_0734</name>
</gene>
<evidence type="ECO:0000256" key="10">
    <source>
        <dbReference type="ARBA" id="ARBA00022723"/>
    </source>
</evidence>
<comment type="subcellular location">
    <subcellularLocation>
        <location evidence="4 14">Cytoplasm</location>
    </subcellularLocation>
</comment>
<dbReference type="Pfam" id="PF01351">
    <property type="entry name" value="RNase_HII"/>
    <property type="match status" value="1"/>
</dbReference>
<dbReference type="PATRIC" id="fig|1806891.3.peg.726"/>
<comment type="catalytic activity">
    <reaction evidence="1 14 15 16">
        <text>Endonucleolytic cleavage to 5'-phosphomonoester.</text>
        <dbReference type="EC" id="3.1.26.4"/>
    </reaction>
</comment>
<evidence type="ECO:0000256" key="7">
    <source>
        <dbReference type="ARBA" id="ARBA00019179"/>
    </source>
</evidence>
<dbReference type="InterPro" id="IPR012337">
    <property type="entry name" value="RNaseH-like_sf"/>
</dbReference>
<evidence type="ECO:0000256" key="6">
    <source>
        <dbReference type="ARBA" id="ARBA00012180"/>
    </source>
</evidence>
<dbReference type="EC" id="3.1.26.4" evidence="6 14"/>
<dbReference type="KEGG" id="csaz:Cs308_0734"/>
<feature type="binding site" evidence="14 15">
    <location>
        <position position="35"/>
    </location>
    <ligand>
        <name>a divalent metal cation</name>
        <dbReference type="ChEBI" id="CHEBI:60240"/>
    </ligand>
</feature>
<name>A0A1A9HXY2_9CHLA</name>
<evidence type="ECO:0000256" key="4">
    <source>
        <dbReference type="ARBA" id="ARBA00004496"/>
    </source>
</evidence>
<evidence type="ECO:0000256" key="15">
    <source>
        <dbReference type="PROSITE-ProRule" id="PRU01319"/>
    </source>
</evidence>
<evidence type="ECO:0000256" key="12">
    <source>
        <dbReference type="ARBA" id="ARBA00022801"/>
    </source>
</evidence>
<evidence type="ECO:0000313" key="19">
    <source>
        <dbReference type="Proteomes" id="UP000078162"/>
    </source>
</evidence>
<keyword evidence="9 14" id="KW-0540">Nuclease</keyword>
<dbReference type="CDD" id="cd07182">
    <property type="entry name" value="RNase_HII_bacteria_HII_like"/>
    <property type="match status" value="1"/>
</dbReference>
<keyword evidence="10 14" id="KW-0479">Metal-binding</keyword>
<dbReference type="PANTHER" id="PTHR10954">
    <property type="entry name" value="RIBONUCLEASE H2 SUBUNIT A"/>
    <property type="match status" value="1"/>
</dbReference>
<dbReference type="InterPro" id="IPR036397">
    <property type="entry name" value="RNaseH_sf"/>
</dbReference>
<dbReference type="InterPro" id="IPR022898">
    <property type="entry name" value="RNase_HII"/>
</dbReference>
<reference evidence="18 19" key="1">
    <citation type="submission" date="2016-03" db="EMBL/GenBank/DDBJ databases">
        <title>Culture-independent genomics supports pathogen discovery for uncultivable bacteria within the genus Chlamydia.</title>
        <authorList>
            <person name="Taylor-Brown A."/>
            <person name="Bachmann N.L."/>
            <person name="Borel N."/>
            <person name="Polkinghorne A."/>
        </authorList>
    </citation>
    <scope>NUCLEOTIDE SEQUENCE [LARGE SCALE GENOMIC DNA]</scope>
    <source>
        <strain evidence="18 19">2742-308</strain>
    </source>
</reference>
<comment type="function">
    <text evidence="3 14 16">Endonuclease that specifically degrades the RNA of RNA-DNA hybrids.</text>
</comment>
<dbReference type="EMBL" id="CP014639">
    <property type="protein sequence ID" value="ANH78904.1"/>
    <property type="molecule type" value="Genomic_DNA"/>
</dbReference>
<evidence type="ECO:0000259" key="17">
    <source>
        <dbReference type="PROSITE" id="PS51975"/>
    </source>
</evidence>
<dbReference type="GO" id="GO:0004523">
    <property type="term" value="F:RNA-DNA hybrid ribonuclease activity"/>
    <property type="evidence" value="ECO:0007669"/>
    <property type="project" value="UniProtKB-UniRule"/>
</dbReference>
<dbReference type="GO" id="GO:0005737">
    <property type="term" value="C:cytoplasm"/>
    <property type="evidence" value="ECO:0007669"/>
    <property type="project" value="UniProtKB-SubCell"/>
</dbReference>
<dbReference type="GO" id="GO:0030145">
    <property type="term" value="F:manganese ion binding"/>
    <property type="evidence" value="ECO:0007669"/>
    <property type="project" value="UniProtKB-UniRule"/>
</dbReference>
<evidence type="ECO:0000256" key="9">
    <source>
        <dbReference type="ARBA" id="ARBA00022722"/>
    </source>
</evidence>
<dbReference type="RefSeq" id="WP_066482648.1">
    <property type="nucleotide sequence ID" value="NZ_CP014639.1"/>
</dbReference>
<dbReference type="InterPro" id="IPR024567">
    <property type="entry name" value="RNase_HII/HIII_dom"/>
</dbReference>
<evidence type="ECO:0000256" key="1">
    <source>
        <dbReference type="ARBA" id="ARBA00000077"/>
    </source>
</evidence>
<dbReference type="GO" id="GO:0006298">
    <property type="term" value="P:mismatch repair"/>
    <property type="evidence" value="ECO:0007669"/>
    <property type="project" value="TreeGrafter"/>
</dbReference>
<evidence type="ECO:0000256" key="8">
    <source>
        <dbReference type="ARBA" id="ARBA00022490"/>
    </source>
</evidence>
<comment type="cofactor">
    <cofactor evidence="2">
        <name>Mg(2+)</name>
        <dbReference type="ChEBI" id="CHEBI:18420"/>
    </cofactor>
</comment>
<dbReference type="SUPFAM" id="SSF53098">
    <property type="entry name" value="Ribonuclease H-like"/>
    <property type="match status" value="1"/>
</dbReference>
<dbReference type="HAMAP" id="MF_00052_B">
    <property type="entry name" value="RNase_HII_B"/>
    <property type="match status" value="1"/>
</dbReference>
<dbReference type="PANTHER" id="PTHR10954:SF18">
    <property type="entry name" value="RIBONUCLEASE HII"/>
    <property type="match status" value="1"/>
</dbReference>
<protein>
    <recommendedName>
        <fullName evidence="7 14">Ribonuclease HII</fullName>
        <shortName evidence="14">RNase HII</shortName>
        <ecNumber evidence="6 14">3.1.26.4</ecNumber>
    </recommendedName>
</protein>
<accession>A0A1A9HXY2</accession>
<dbReference type="Gene3D" id="3.30.420.10">
    <property type="entry name" value="Ribonuclease H-like superfamily/Ribonuclease H"/>
    <property type="match status" value="1"/>
</dbReference>
<dbReference type="OrthoDB" id="9803420at2"/>
<evidence type="ECO:0000256" key="5">
    <source>
        <dbReference type="ARBA" id="ARBA00007383"/>
    </source>
</evidence>
<dbReference type="InterPro" id="IPR001352">
    <property type="entry name" value="RNase_HII/HIII"/>
</dbReference>
<feature type="binding site" evidence="14 15">
    <location>
        <position position="128"/>
    </location>
    <ligand>
        <name>a divalent metal cation</name>
        <dbReference type="ChEBI" id="CHEBI:60240"/>
    </ligand>
</feature>
<dbReference type="PROSITE" id="PS51975">
    <property type="entry name" value="RNASE_H_2"/>
    <property type="match status" value="1"/>
</dbReference>
<evidence type="ECO:0000256" key="14">
    <source>
        <dbReference type="HAMAP-Rule" id="MF_00052"/>
    </source>
</evidence>
<dbReference type="STRING" id="1806891.Cs308_0734"/>
<evidence type="ECO:0000256" key="13">
    <source>
        <dbReference type="ARBA" id="ARBA00023211"/>
    </source>
</evidence>
<dbReference type="NCBIfam" id="NF000594">
    <property type="entry name" value="PRK00015.1-1"/>
    <property type="match status" value="1"/>
</dbReference>
<keyword evidence="19" id="KW-1185">Reference proteome</keyword>
<evidence type="ECO:0000256" key="3">
    <source>
        <dbReference type="ARBA" id="ARBA00004065"/>
    </source>
</evidence>
<keyword evidence="8 14" id="KW-0963">Cytoplasm</keyword>
<keyword evidence="12 14" id="KW-0378">Hydrolase</keyword>
<dbReference type="NCBIfam" id="NF000595">
    <property type="entry name" value="PRK00015.1-3"/>
    <property type="match status" value="1"/>
</dbReference>
<feature type="domain" description="RNase H type-2" evidence="17">
    <location>
        <begin position="29"/>
        <end position="216"/>
    </location>
</feature>
<keyword evidence="13 14" id="KW-0464">Manganese</keyword>
<dbReference type="GO" id="GO:0043137">
    <property type="term" value="P:DNA replication, removal of RNA primer"/>
    <property type="evidence" value="ECO:0007669"/>
    <property type="project" value="TreeGrafter"/>
</dbReference>
<dbReference type="Proteomes" id="UP000078162">
    <property type="component" value="Chromosome"/>
</dbReference>
<sequence>MNVPIDENEIRHFFSMTVFEREVTTQGFDIIAGVDEVGRGPLAGPVVAAACVLPKNKIFVGLNDSKKLTSKQRATVCKALISDPEVSYGIGEVSVERIDAINILEATKEAMIQAIVALSVSPNFLLVDGLDLFLKLPSKKIIGGDAKSASIAAASILAKEYRDNLMRELHTLYPHYGFDKHKGYGTARHLAALRTYGPCICHRKSFSPIKQMCVIL</sequence>
<dbReference type="FunFam" id="3.30.420.10:FF:000006">
    <property type="entry name" value="Ribonuclease HII"/>
    <property type="match status" value="1"/>
</dbReference>
<dbReference type="GO" id="GO:0003723">
    <property type="term" value="F:RNA binding"/>
    <property type="evidence" value="ECO:0007669"/>
    <property type="project" value="UniProtKB-UniRule"/>
</dbReference>
<comment type="cofactor">
    <cofactor evidence="14 15">
        <name>Mn(2+)</name>
        <dbReference type="ChEBI" id="CHEBI:29035"/>
    </cofactor>
    <cofactor evidence="14 15">
        <name>Mg(2+)</name>
        <dbReference type="ChEBI" id="CHEBI:18420"/>
    </cofactor>
    <text evidence="14 15">Manganese or magnesium. Binds 1 divalent metal ion per monomer in the absence of substrate. May bind a second metal ion after substrate binding.</text>
</comment>
<evidence type="ECO:0000256" key="11">
    <source>
        <dbReference type="ARBA" id="ARBA00022759"/>
    </source>
</evidence>